<dbReference type="Pfam" id="PF01936">
    <property type="entry name" value="NYN"/>
    <property type="match status" value="1"/>
</dbReference>
<accession>A0A0G1QD78</accession>
<sequence length="101" mass="11126">MRATLTLAKSLKPLSVNVSRSVSLLTLLSLTPLKNRVADRLDVVVLVTGDGDFTPLVSYLKENKGCLVEGISFGRSTSAKLIECLDKFTDLDEEPKQYLIR</sequence>
<reference evidence="2 3" key="1">
    <citation type="journal article" date="2015" name="Nature">
        <title>rRNA introns, odd ribosomes, and small enigmatic genomes across a large radiation of phyla.</title>
        <authorList>
            <person name="Brown C.T."/>
            <person name="Hug L.A."/>
            <person name="Thomas B.C."/>
            <person name="Sharon I."/>
            <person name="Castelle C.J."/>
            <person name="Singh A."/>
            <person name="Wilkins M.J."/>
            <person name="Williams K.H."/>
            <person name="Banfield J.F."/>
        </authorList>
    </citation>
    <scope>NUCLEOTIDE SEQUENCE [LARGE SCALE GENOMIC DNA]</scope>
</reference>
<name>A0A0G1QD78_9BACT</name>
<evidence type="ECO:0000259" key="1">
    <source>
        <dbReference type="Pfam" id="PF01936"/>
    </source>
</evidence>
<protein>
    <recommendedName>
        <fullName evidence="1">NYN domain-containing protein</fullName>
    </recommendedName>
</protein>
<dbReference type="PANTHER" id="PTHR35458:SF8">
    <property type="entry name" value="SLR0650 PROTEIN"/>
    <property type="match status" value="1"/>
</dbReference>
<dbReference type="EMBL" id="LCMV01000042">
    <property type="protein sequence ID" value="KKU42954.1"/>
    <property type="molecule type" value="Genomic_DNA"/>
</dbReference>
<proteinExistence type="predicted"/>
<dbReference type="InterPro" id="IPR021139">
    <property type="entry name" value="NYN"/>
</dbReference>
<evidence type="ECO:0000313" key="3">
    <source>
        <dbReference type="Proteomes" id="UP000034487"/>
    </source>
</evidence>
<feature type="domain" description="NYN" evidence="1">
    <location>
        <begin position="39"/>
        <end position="92"/>
    </location>
</feature>
<dbReference type="InterPro" id="IPR047140">
    <property type="entry name" value="LabA"/>
</dbReference>
<organism evidence="2 3">
    <name type="scientific">Berkelbacteria bacterium GW2011_GWA2_46_7</name>
    <dbReference type="NCBI Taxonomy" id="1618335"/>
    <lineage>
        <taxon>Bacteria</taxon>
        <taxon>Candidatus Berkelbacteria</taxon>
    </lineage>
</organism>
<dbReference type="Gene3D" id="3.40.50.1010">
    <property type="entry name" value="5'-nuclease"/>
    <property type="match status" value="1"/>
</dbReference>
<dbReference type="PANTHER" id="PTHR35458">
    <property type="entry name" value="SLR0755 PROTEIN"/>
    <property type="match status" value="1"/>
</dbReference>
<dbReference type="Proteomes" id="UP000034487">
    <property type="component" value="Unassembled WGS sequence"/>
</dbReference>
<dbReference type="GO" id="GO:0004540">
    <property type="term" value="F:RNA nuclease activity"/>
    <property type="evidence" value="ECO:0007669"/>
    <property type="project" value="InterPro"/>
</dbReference>
<dbReference type="AlphaFoldDB" id="A0A0G1QD78"/>
<evidence type="ECO:0000313" key="2">
    <source>
        <dbReference type="EMBL" id="KKU42954.1"/>
    </source>
</evidence>
<comment type="caution">
    <text evidence="2">The sequence shown here is derived from an EMBL/GenBank/DDBJ whole genome shotgun (WGS) entry which is preliminary data.</text>
</comment>
<gene>
    <name evidence="2" type="ORF">UX60_C0042G0004</name>
</gene>